<reference evidence="6" key="1">
    <citation type="submission" date="2020-01" db="EMBL/GenBank/DDBJ databases">
        <title>Genome Sequencing of Three Apophysomyces-Like Fungal Strains Confirms a Novel Fungal Genus in the Mucoromycota with divergent Burkholderia-like Endosymbiotic Bacteria.</title>
        <authorList>
            <person name="Stajich J.E."/>
            <person name="Macias A.M."/>
            <person name="Carter-House D."/>
            <person name="Lovett B."/>
            <person name="Kasson L.R."/>
            <person name="Berry K."/>
            <person name="Grigoriev I."/>
            <person name="Chang Y."/>
            <person name="Spatafora J."/>
            <person name="Kasson M.T."/>
        </authorList>
    </citation>
    <scope>NUCLEOTIDE SEQUENCE</scope>
    <source>
        <strain evidence="6">NRRL A-21654</strain>
    </source>
</reference>
<dbReference type="OrthoDB" id="199599at2759"/>
<feature type="signal peptide" evidence="5">
    <location>
        <begin position="1"/>
        <end position="15"/>
    </location>
</feature>
<gene>
    <name evidence="6" type="ORF">EC973_000568</name>
</gene>
<dbReference type="SUPFAM" id="SSF117281">
    <property type="entry name" value="Kelch motif"/>
    <property type="match status" value="1"/>
</dbReference>
<name>A0A8H7BQ83_9FUNG</name>
<keyword evidence="4" id="KW-1133">Transmembrane helix</keyword>
<feature type="compositionally biased region" description="Polar residues" evidence="3">
    <location>
        <begin position="664"/>
        <end position="677"/>
    </location>
</feature>
<evidence type="ECO:0000256" key="1">
    <source>
        <dbReference type="ARBA" id="ARBA00022441"/>
    </source>
</evidence>
<dbReference type="InterPro" id="IPR015915">
    <property type="entry name" value="Kelch-typ_b-propeller"/>
</dbReference>
<comment type="caution">
    <text evidence="6">The sequence shown here is derived from an EMBL/GenBank/DDBJ whole genome shotgun (WGS) entry which is preliminary data.</text>
</comment>
<dbReference type="AlphaFoldDB" id="A0A8H7BQ83"/>
<evidence type="ECO:0000256" key="2">
    <source>
        <dbReference type="ARBA" id="ARBA00022737"/>
    </source>
</evidence>
<keyword evidence="7" id="KW-1185">Reference proteome</keyword>
<evidence type="ECO:0000313" key="6">
    <source>
        <dbReference type="EMBL" id="KAF7724909.1"/>
    </source>
</evidence>
<feature type="region of interest" description="Disordered" evidence="3">
    <location>
        <begin position="354"/>
        <end position="373"/>
    </location>
</feature>
<dbReference type="PANTHER" id="PTHR46093">
    <property type="entry name" value="ACYL-COA-BINDING DOMAIN-CONTAINING PROTEIN 5"/>
    <property type="match status" value="1"/>
</dbReference>
<feature type="region of interest" description="Disordered" evidence="3">
    <location>
        <begin position="664"/>
        <end position="693"/>
    </location>
</feature>
<feature type="region of interest" description="Disordered" evidence="3">
    <location>
        <begin position="499"/>
        <end position="540"/>
    </location>
</feature>
<keyword evidence="4" id="KW-0472">Membrane</keyword>
<evidence type="ECO:0008006" key="8">
    <source>
        <dbReference type="Google" id="ProtNLM"/>
    </source>
</evidence>
<evidence type="ECO:0000256" key="4">
    <source>
        <dbReference type="SAM" id="Phobius"/>
    </source>
</evidence>
<dbReference type="Gene3D" id="2.120.10.80">
    <property type="entry name" value="Kelch-type beta propeller"/>
    <property type="match status" value="1"/>
</dbReference>
<feature type="chain" id="PRO_5034286906" description="Galactose oxidase" evidence="5">
    <location>
        <begin position="16"/>
        <end position="693"/>
    </location>
</feature>
<keyword evidence="5" id="KW-0732">Signal</keyword>
<evidence type="ECO:0000313" key="7">
    <source>
        <dbReference type="Proteomes" id="UP000605846"/>
    </source>
</evidence>
<protein>
    <recommendedName>
        <fullName evidence="8">Galactose oxidase</fullName>
    </recommendedName>
</protein>
<sequence length="693" mass="76891">MLAIYLLLLVQIVYAIDIRKHHTATRLPNGTVYILGGIHTTDKFISTALTLRINSDLSISSTAHQTETIAGHSAYWHTSSHSVRTLFGLHQPNIFTNTPGLNVPSPRYHHTSIELDKAIYIIGGRSSLYSEYGDIWKFISDTWYLLSTLDHTLAGHSTIAYHHWLISCFGATHGGNTLLRQCTWFDTRTLSYTTIAAKPPPRIHACMTLLPGRSSARAILFGGQSHTTDLGDLWEVHLTEHPAQMTWHLIGESQPRSGHADVLLNSTVLMYYGGSIEDVVYLDLENRKWISPSSRPRLQIRQADAVSGGSIEGKEGKQGLKGGEIAGIVIAVIGFLVLSISYFVWNRRRQRQRNRPSPRSRFSLQPPALSRGNNEARLSLGSILMRQRSETEDSLIVRMPEPAKIQSRISQISFGSQFRICNVEEEEPKAIVSTADGPKAAVVPDMPPTILMDEYESDCNGQDVKERQHSLAVDPIKGRRESTTLKRLTLNIFAARQQQDEGTLPSSGTSASPSSLKLSKRNTIGSPILDSPATASPTNRRRSSLFRLLQLPMITATGPPKKLSRASQTGSIGGKSVASIQWVEFNDAMDYKEQHGNASMHLTVTNPRRSMTIASGRTSLCTEASSPASTPRSESFPRQYHLSESEALSWGDDLVDRINHHRQLSQNRRQSFGSDRTFTLHHQEGRSPPDSQT</sequence>
<dbReference type="PANTHER" id="PTHR46093:SF18">
    <property type="entry name" value="FIBRONECTIN TYPE-III DOMAIN-CONTAINING PROTEIN"/>
    <property type="match status" value="1"/>
</dbReference>
<feature type="compositionally biased region" description="Low complexity" evidence="3">
    <location>
        <begin position="502"/>
        <end position="517"/>
    </location>
</feature>
<organism evidence="6 7">
    <name type="scientific">Apophysomyces ossiformis</name>
    <dbReference type="NCBI Taxonomy" id="679940"/>
    <lineage>
        <taxon>Eukaryota</taxon>
        <taxon>Fungi</taxon>
        <taxon>Fungi incertae sedis</taxon>
        <taxon>Mucoromycota</taxon>
        <taxon>Mucoromycotina</taxon>
        <taxon>Mucoromycetes</taxon>
        <taxon>Mucorales</taxon>
        <taxon>Mucorineae</taxon>
        <taxon>Mucoraceae</taxon>
        <taxon>Apophysomyces</taxon>
    </lineage>
</organism>
<accession>A0A8H7BQ83</accession>
<keyword evidence="2" id="KW-0677">Repeat</keyword>
<proteinExistence type="predicted"/>
<keyword evidence="1" id="KW-0880">Kelch repeat</keyword>
<evidence type="ECO:0000256" key="5">
    <source>
        <dbReference type="SAM" id="SignalP"/>
    </source>
</evidence>
<dbReference type="EMBL" id="JABAYA010000108">
    <property type="protein sequence ID" value="KAF7724909.1"/>
    <property type="molecule type" value="Genomic_DNA"/>
</dbReference>
<evidence type="ECO:0000256" key="3">
    <source>
        <dbReference type="SAM" id="MobiDB-lite"/>
    </source>
</evidence>
<dbReference type="Proteomes" id="UP000605846">
    <property type="component" value="Unassembled WGS sequence"/>
</dbReference>
<keyword evidence="4" id="KW-0812">Transmembrane</keyword>
<feature type="transmembrane region" description="Helical" evidence="4">
    <location>
        <begin position="325"/>
        <end position="345"/>
    </location>
</feature>